<dbReference type="EMBL" id="JAMDMX010000230">
    <property type="protein sequence ID" value="MCY9698302.1"/>
    <property type="molecule type" value="Genomic_DNA"/>
</dbReference>
<dbReference type="PANTHER" id="PTHR10587:SF137">
    <property type="entry name" value="4-DEOXY-4-FORMAMIDO-L-ARABINOSE-PHOSPHOUNDECAPRENOL DEFORMYLASE ARND-RELATED"/>
    <property type="match status" value="1"/>
</dbReference>
<protein>
    <recommendedName>
        <fullName evidence="1">NodB homology domain-containing protein</fullName>
    </recommendedName>
</protein>
<feature type="domain" description="NodB homology" evidence="1">
    <location>
        <begin position="1"/>
        <end position="130"/>
    </location>
</feature>
<accession>A0ABT4GQ20</accession>
<gene>
    <name evidence="2" type="ORF">M5X19_36515</name>
</gene>
<dbReference type="PANTHER" id="PTHR10587">
    <property type="entry name" value="GLYCOSYL TRANSFERASE-RELATED"/>
    <property type="match status" value="1"/>
</dbReference>
<dbReference type="SUPFAM" id="SSF88713">
    <property type="entry name" value="Glycoside hydrolase/deacetylase"/>
    <property type="match status" value="1"/>
</dbReference>
<evidence type="ECO:0000259" key="1">
    <source>
        <dbReference type="PROSITE" id="PS51677"/>
    </source>
</evidence>
<dbReference type="InterPro" id="IPR011330">
    <property type="entry name" value="Glyco_hydro/deAcase_b/a-brl"/>
</dbReference>
<keyword evidence="3" id="KW-1185">Reference proteome</keyword>
<organism evidence="2 3">
    <name type="scientific">Paenibacillus alginolyticus</name>
    <dbReference type="NCBI Taxonomy" id="59839"/>
    <lineage>
        <taxon>Bacteria</taxon>
        <taxon>Bacillati</taxon>
        <taxon>Bacillota</taxon>
        <taxon>Bacilli</taxon>
        <taxon>Bacillales</taxon>
        <taxon>Paenibacillaceae</taxon>
        <taxon>Paenibacillus</taxon>
    </lineage>
</organism>
<sequence length="149" mass="17690">MHNYVHWANALMTPRKVRKQLQDSVKAIENIIGVKPVHYRPPWGIINIFDLFLLKKFHLILWSLMVGDWRSRGGKERIRKKLFSKISSKDIILLHDSGHTFGAHHNAPIYMLEALGEFLEECKRREYLFLRIDNKMKLDGLRKHDHYGF</sequence>
<evidence type="ECO:0000313" key="3">
    <source>
        <dbReference type="Proteomes" id="UP001527099"/>
    </source>
</evidence>
<name>A0ABT4GQ20_9BACL</name>
<reference evidence="2 3" key="1">
    <citation type="submission" date="2022-05" db="EMBL/GenBank/DDBJ databases">
        <title>Genome Sequencing of Bee-Associated Microbes.</title>
        <authorList>
            <person name="Dunlap C."/>
        </authorList>
    </citation>
    <scope>NUCLEOTIDE SEQUENCE [LARGE SCALE GENOMIC DNA]</scope>
    <source>
        <strain evidence="2 3">NRRL B-14421</strain>
    </source>
</reference>
<evidence type="ECO:0000313" key="2">
    <source>
        <dbReference type="EMBL" id="MCY9698302.1"/>
    </source>
</evidence>
<dbReference type="Gene3D" id="3.20.20.370">
    <property type="entry name" value="Glycoside hydrolase/deacetylase"/>
    <property type="match status" value="1"/>
</dbReference>
<proteinExistence type="predicted"/>
<dbReference type="PROSITE" id="PS51677">
    <property type="entry name" value="NODB"/>
    <property type="match status" value="1"/>
</dbReference>
<dbReference type="InterPro" id="IPR050248">
    <property type="entry name" value="Polysacc_deacetylase_ArnD"/>
</dbReference>
<dbReference type="Proteomes" id="UP001527099">
    <property type="component" value="Unassembled WGS sequence"/>
</dbReference>
<comment type="caution">
    <text evidence="2">The sequence shown here is derived from an EMBL/GenBank/DDBJ whole genome shotgun (WGS) entry which is preliminary data.</text>
</comment>
<dbReference type="InterPro" id="IPR002509">
    <property type="entry name" value="NODB_dom"/>
</dbReference>